<keyword evidence="9 14" id="KW-0406">Ion transport</keyword>
<feature type="transmembrane region" description="Helical" evidence="14">
    <location>
        <begin position="70"/>
        <end position="92"/>
    </location>
</feature>
<keyword evidence="8 14" id="KW-0915">Sodium</keyword>
<feature type="transmembrane region" description="Helical" evidence="14">
    <location>
        <begin position="294"/>
        <end position="315"/>
    </location>
</feature>
<evidence type="ECO:0000256" key="6">
    <source>
        <dbReference type="ARBA" id="ARBA00022847"/>
    </source>
</evidence>
<dbReference type="Proteomes" id="UP000009877">
    <property type="component" value="Unassembled WGS sequence"/>
</dbReference>
<evidence type="ECO:0000256" key="11">
    <source>
        <dbReference type="ARBA" id="ARBA00023201"/>
    </source>
</evidence>
<comment type="similarity">
    <text evidence="2 13">Belongs to the sodium:solute symporter (SSF) (TC 2.A.21) family.</text>
</comment>
<dbReference type="EMBL" id="ANHZ02000004">
    <property type="protein sequence ID" value="EME37250.1"/>
    <property type="molecule type" value="Genomic_DNA"/>
</dbReference>
<organism evidence="16 17">
    <name type="scientific">Kocuria palustris PEL</name>
    <dbReference type="NCBI Taxonomy" id="1236550"/>
    <lineage>
        <taxon>Bacteria</taxon>
        <taxon>Bacillati</taxon>
        <taxon>Actinomycetota</taxon>
        <taxon>Actinomycetes</taxon>
        <taxon>Micrococcales</taxon>
        <taxon>Micrococcaceae</taxon>
        <taxon>Kocuria</taxon>
    </lineage>
</organism>
<feature type="transmembrane region" description="Helical" evidence="14">
    <location>
        <begin position="131"/>
        <end position="156"/>
    </location>
</feature>
<dbReference type="NCBIfam" id="TIGR00813">
    <property type="entry name" value="sss"/>
    <property type="match status" value="1"/>
</dbReference>
<proteinExistence type="inferred from homology"/>
<evidence type="ECO:0000313" key="16">
    <source>
        <dbReference type="EMBL" id="EME37250.1"/>
    </source>
</evidence>
<feature type="region of interest" description="Disordered" evidence="15">
    <location>
        <begin position="510"/>
        <end position="566"/>
    </location>
</feature>
<feature type="transmembrane region" description="Helical" evidence="14">
    <location>
        <begin position="335"/>
        <end position="356"/>
    </location>
</feature>
<dbReference type="STRING" id="71999.KPaMU14_10295"/>
<dbReference type="PANTHER" id="PTHR48086:SF3">
    <property type="entry name" value="SODIUM_PROLINE SYMPORTER"/>
    <property type="match status" value="1"/>
</dbReference>
<keyword evidence="6 14" id="KW-0769">Symport</keyword>
<dbReference type="CDD" id="cd11475">
    <property type="entry name" value="SLC5sbd_PutP"/>
    <property type="match status" value="1"/>
</dbReference>
<comment type="subcellular location">
    <subcellularLocation>
        <location evidence="1 14">Cell membrane</location>
        <topology evidence="1 14">Multi-pass membrane protein</topology>
    </subcellularLocation>
</comment>
<dbReference type="InterPro" id="IPR011851">
    <property type="entry name" value="Na/Pro_symporter"/>
</dbReference>
<sequence length="566" mass="59373">MIEAGSGFWWMMAAIALYFLAMVGIGLWASTRTNDKDDYMIGGRDLPAPVAALSAGASDMSGWLLMGLPGALYLGGMAQSWIAIGLTLGAWVNWKVVAPRLRLFTEQYGNAITLPSYFGNRLVRGGRMLRVVSGLVILIFFTFYISSGMVAGGNFAAASFGGALEQSFGWSNSETYLIGMLVIAAVTILYTLIGGFLGASFTDFVQGTLMFLALLAVPVVTMIIAGGPATIVQRVDEVHPGAWNLFDWSAAGGAIGAISLFAWFLGYFGQPHILVRFMALRSHHEAVSGRRWNIVWMALCAIGAILTALFAIPLVERGRVSLTNSETAETVFLDSAIGLFPAFVAGLVLAAVLAAIMSTLSSQLVVTASAFVEDLMLLLRRRPLTGRSSLWVSRAAVFVVAVVAALMALNPSESILALVGFAWAGFGAAFGPIVLLSLYWKKLTGYGATASMVVGAAVVLIWPSTPWADLYEIIPGFAAALIVAVLVSLATYSNEPGIDDHFDAAVARSREGLPEDDSELEAPRAAGAASAPAQAGASSAQDADGSARATGAAEGGTPPAPWAHNG</sequence>
<comment type="caution">
    <text evidence="16">The sequence shown here is derived from an EMBL/GenBank/DDBJ whole genome shotgun (WGS) entry which is preliminary data.</text>
</comment>
<gene>
    <name evidence="16" type="ORF">C884_01758</name>
</gene>
<keyword evidence="14" id="KW-0029">Amino-acid transport</keyword>
<feature type="transmembrane region" description="Helical" evidence="14">
    <location>
        <begin position="209"/>
        <end position="231"/>
    </location>
</feature>
<evidence type="ECO:0000256" key="8">
    <source>
        <dbReference type="ARBA" id="ARBA00023053"/>
    </source>
</evidence>
<name>M2YFB7_9MICC</name>
<evidence type="ECO:0000256" key="4">
    <source>
        <dbReference type="ARBA" id="ARBA00022475"/>
    </source>
</evidence>
<reference evidence="16 17" key="1">
    <citation type="journal article" date="2014" name="Genome Announc.">
        <title>Draft Genome Sequence of Kocuria palustris PEL.</title>
        <authorList>
            <person name="Sharma G."/>
            <person name="Khatri I."/>
            <person name="Subramanian S."/>
        </authorList>
    </citation>
    <scope>NUCLEOTIDE SEQUENCE [LARGE SCALE GENOMIC DNA]</scope>
    <source>
        <strain evidence="16 17">PEL</strain>
    </source>
</reference>
<dbReference type="GO" id="GO:0005298">
    <property type="term" value="F:proline:sodium symporter activity"/>
    <property type="evidence" value="ECO:0007669"/>
    <property type="project" value="UniProtKB-UniRule"/>
</dbReference>
<feature type="transmembrane region" description="Helical" evidence="14">
    <location>
        <begin position="176"/>
        <end position="197"/>
    </location>
</feature>
<evidence type="ECO:0000256" key="10">
    <source>
        <dbReference type="ARBA" id="ARBA00023136"/>
    </source>
</evidence>
<evidence type="ECO:0000256" key="7">
    <source>
        <dbReference type="ARBA" id="ARBA00022989"/>
    </source>
</evidence>
<keyword evidence="4 14" id="KW-1003">Cell membrane</keyword>
<evidence type="ECO:0000256" key="13">
    <source>
        <dbReference type="RuleBase" id="RU362091"/>
    </source>
</evidence>
<dbReference type="InterPro" id="IPR038377">
    <property type="entry name" value="Na/Glc_symporter_sf"/>
</dbReference>
<feature type="transmembrane region" description="Helical" evidence="14">
    <location>
        <begin position="251"/>
        <end position="274"/>
    </location>
</feature>
<dbReference type="GO" id="GO:0015824">
    <property type="term" value="P:proline transport"/>
    <property type="evidence" value="ECO:0007669"/>
    <property type="project" value="UniProtKB-UniRule"/>
</dbReference>
<evidence type="ECO:0000256" key="2">
    <source>
        <dbReference type="ARBA" id="ARBA00006434"/>
    </source>
</evidence>
<comment type="catalytic activity">
    <reaction evidence="12">
        <text>L-proline(in) + Na(+)(in) = L-proline(out) + Na(+)(out)</text>
        <dbReference type="Rhea" id="RHEA:28967"/>
        <dbReference type="ChEBI" id="CHEBI:29101"/>
        <dbReference type="ChEBI" id="CHEBI:60039"/>
    </reaction>
</comment>
<dbReference type="GO" id="GO:0015193">
    <property type="term" value="F:L-proline transmembrane transporter activity"/>
    <property type="evidence" value="ECO:0007669"/>
    <property type="project" value="TreeGrafter"/>
</dbReference>
<evidence type="ECO:0000256" key="3">
    <source>
        <dbReference type="ARBA" id="ARBA00022448"/>
    </source>
</evidence>
<feature type="transmembrane region" description="Helical" evidence="14">
    <location>
        <begin position="443"/>
        <end position="462"/>
    </location>
</feature>
<dbReference type="PROSITE" id="PS50283">
    <property type="entry name" value="NA_SOLUT_SYMP_3"/>
    <property type="match status" value="1"/>
</dbReference>
<evidence type="ECO:0000256" key="9">
    <source>
        <dbReference type="ARBA" id="ARBA00023065"/>
    </source>
</evidence>
<keyword evidence="17" id="KW-1185">Reference proteome</keyword>
<protein>
    <recommendedName>
        <fullName evidence="14">Sodium/proline symporter</fullName>
    </recommendedName>
    <alternativeName>
        <fullName evidence="14">Proline permease</fullName>
    </alternativeName>
</protein>
<keyword evidence="5 14" id="KW-0812">Transmembrane</keyword>
<feature type="transmembrane region" description="Helical" evidence="14">
    <location>
        <begin position="390"/>
        <end position="409"/>
    </location>
</feature>
<accession>M2YFB7</accession>
<dbReference type="NCBIfam" id="TIGR02121">
    <property type="entry name" value="Na_Pro_sym"/>
    <property type="match status" value="1"/>
</dbReference>
<evidence type="ECO:0000256" key="1">
    <source>
        <dbReference type="ARBA" id="ARBA00004651"/>
    </source>
</evidence>
<evidence type="ECO:0000256" key="15">
    <source>
        <dbReference type="SAM" id="MobiDB-lite"/>
    </source>
</evidence>
<keyword evidence="3 14" id="KW-0813">Transport</keyword>
<keyword evidence="10 14" id="KW-0472">Membrane</keyword>
<keyword evidence="11 14" id="KW-0739">Sodium transport</keyword>
<dbReference type="PANTHER" id="PTHR48086">
    <property type="entry name" value="SODIUM/PROLINE SYMPORTER-RELATED"/>
    <property type="match status" value="1"/>
</dbReference>
<feature type="transmembrane region" description="Helical" evidence="14">
    <location>
        <begin position="415"/>
        <end position="436"/>
    </location>
</feature>
<comment type="function">
    <text evidence="14">Catalyzes the sodium-dependent uptake of extracellular L-proline.</text>
</comment>
<dbReference type="Pfam" id="PF00474">
    <property type="entry name" value="SSF"/>
    <property type="match status" value="1"/>
</dbReference>
<dbReference type="AlphaFoldDB" id="M2YFB7"/>
<dbReference type="GO" id="GO:0005886">
    <property type="term" value="C:plasma membrane"/>
    <property type="evidence" value="ECO:0007669"/>
    <property type="project" value="UniProtKB-SubCell"/>
</dbReference>
<evidence type="ECO:0000256" key="14">
    <source>
        <dbReference type="RuleBase" id="RU366012"/>
    </source>
</evidence>
<keyword evidence="7 14" id="KW-1133">Transmembrane helix</keyword>
<evidence type="ECO:0000256" key="12">
    <source>
        <dbReference type="ARBA" id="ARBA00033708"/>
    </source>
</evidence>
<dbReference type="InterPro" id="IPR001734">
    <property type="entry name" value="Na/solute_symporter"/>
</dbReference>
<dbReference type="GO" id="GO:0031402">
    <property type="term" value="F:sodium ion binding"/>
    <property type="evidence" value="ECO:0007669"/>
    <property type="project" value="UniProtKB-UniRule"/>
</dbReference>
<feature type="compositionally biased region" description="Low complexity" evidence="15">
    <location>
        <begin position="523"/>
        <end position="557"/>
    </location>
</feature>
<dbReference type="RefSeq" id="WP_006213745.1">
    <property type="nucleotide sequence ID" value="NZ_ANHZ02000004.1"/>
</dbReference>
<feature type="transmembrane region" description="Helical" evidence="14">
    <location>
        <begin position="474"/>
        <end position="492"/>
    </location>
</feature>
<dbReference type="InterPro" id="IPR018212">
    <property type="entry name" value="Na/solute_symporter_CS"/>
</dbReference>
<feature type="transmembrane region" description="Helical" evidence="14">
    <location>
        <begin position="7"/>
        <end position="29"/>
    </location>
</feature>
<dbReference type="Gene3D" id="1.20.1730.10">
    <property type="entry name" value="Sodium/glucose cotransporter"/>
    <property type="match status" value="1"/>
</dbReference>
<dbReference type="PROSITE" id="PS00457">
    <property type="entry name" value="NA_SOLUT_SYMP_2"/>
    <property type="match status" value="1"/>
</dbReference>
<evidence type="ECO:0000313" key="17">
    <source>
        <dbReference type="Proteomes" id="UP000009877"/>
    </source>
</evidence>
<dbReference type="InterPro" id="IPR050277">
    <property type="entry name" value="Sodium:Solute_Symporter"/>
</dbReference>
<evidence type="ECO:0000256" key="5">
    <source>
        <dbReference type="ARBA" id="ARBA00022692"/>
    </source>
</evidence>